<dbReference type="GO" id="GO:0003690">
    <property type="term" value="F:double-stranded DNA binding"/>
    <property type="evidence" value="ECO:0007669"/>
    <property type="project" value="TreeGrafter"/>
</dbReference>
<dbReference type="PANTHER" id="PTHR12604">
    <property type="entry name" value="KU AUTOANTIGEN DNA HELICASE"/>
    <property type="match status" value="1"/>
</dbReference>
<sequence>MPKEAVVLILDANATMTARVVADTSVVNESDPSPSTSTSSTSNTSNTRFECAKEAAIAIISDLMVRSKTNEVTVLVLHTEETHNYFYEKDDKENDDKDDDDKDDDEDESNPHHDCPFPNITEISGNGEIMDIRQPLPNLLRKIKNLQPNTISTSRKSLCSKGGGDFVSGIVYAADALHRRTSGKKYIRRIVLLTDAEHKIGSSNDTDTDSDTDDDDEMHQNTSSQRLLVALDSLRAMQCRIQVVGMNFEHAADFDAPANKPSKIKVETMDEGEENNDVKGKNDRGFVYNAKEIKGMLEKVLGSRVIQNPSKRKVIVEIAPNIVLEDAKFYLLISKSGSTPLKKRLVMVDEKNGEPRTNELGDEMLQDYDTSIYHYNAEDGEGDEELLFNRLSYAYRFGSDLIPFSPLDEAGLTQRSPVKLTILGYTQKQIPQYMRLSPPYVLTGNESRRCCAAISALARGLQRTKRTAIATFVKSKDKDPILCGLFPLENGDKPLRLMMMQLPFSADARIPWIEQKKEEEKNPQTESICDELIDNLMLPDDALDYEHMPNHKIRSFYKTVVKRVLEDKCDVVSTRIVNGMDPMDTPNKIKEKAKPAVLNFYESFDLKKVQADTGKENVLSMIREGVGVEWGSIFSVVEKF</sequence>
<dbReference type="Gene3D" id="1.10.1600.10">
    <property type="match status" value="1"/>
</dbReference>
<name>A0A1E7FAZ6_9STRA</name>
<dbReference type="AlphaFoldDB" id="A0A1E7FAZ6"/>
<dbReference type="Gene3D" id="2.40.290.10">
    <property type="match status" value="1"/>
</dbReference>
<evidence type="ECO:0000256" key="4">
    <source>
        <dbReference type="ARBA" id="ARBA00022801"/>
    </source>
</evidence>
<evidence type="ECO:0000256" key="7">
    <source>
        <dbReference type="ARBA" id="ARBA00023125"/>
    </source>
</evidence>
<feature type="region of interest" description="Disordered" evidence="11">
    <location>
        <begin position="86"/>
        <end position="128"/>
    </location>
</feature>
<dbReference type="OrthoDB" id="30826at2759"/>
<feature type="domain" description="Ku" evidence="12">
    <location>
        <begin position="383"/>
        <end position="520"/>
    </location>
</feature>
<evidence type="ECO:0000256" key="6">
    <source>
        <dbReference type="ARBA" id="ARBA00022840"/>
    </source>
</evidence>
<protein>
    <submittedName>
        <fullName evidence="13">SPOC domain-like protein</fullName>
    </submittedName>
</protein>
<keyword evidence="9" id="KW-0234">DNA repair</keyword>
<dbReference type="Proteomes" id="UP000095751">
    <property type="component" value="Unassembled WGS sequence"/>
</dbReference>
<keyword evidence="14" id="KW-1185">Reference proteome</keyword>
<dbReference type="GO" id="GO:0006303">
    <property type="term" value="P:double-strand break repair via nonhomologous end joining"/>
    <property type="evidence" value="ECO:0007669"/>
    <property type="project" value="InterPro"/>
</dbReference>
<feature type="compositionally biased region" description="Acidic residues" evidence="11">
    <location>
        <begin position="206"/>
        <end position="217"/>
    </location>
</feature>
<feature type="compositionally biased region" description="Low complexity" evidence="11">
    <location>
        <begin position="32"/>
        <end position="46"/>
    </location>
</feature>
<evidence type="ECO:0000256" key="10">
    <source>
        <dbReference type="ARBA" id="ARBA00023242"/>
    </source>
</evidence>
<proteinExistence type="predicted"/>
<evidence type="ECO:0000256" key="1">
    <source>
        <dbReference type="ARBA" id="ARBA00004123"/>
    </source>
</evidence>
<dbReference type="SUPFAM" id="SSF53300">
    <property type="entry name" value="vWA-like"/>
    <property type="match status" value="1"/>
</dbReference>
<evidence type="ECO:0000256" key="11">
    <source>
        <dbReference type="SAM" id="MobiDB-lite"/>
    </source>
</evidence>
<gene>
    <name evidence="13" type="primary">Ku80</name>
    <name evidence="13" type="ORF">FRACYDRAFT_240046</name>
</gene>
<dbReference type="GO" id="GO:0006310">
    <property type="term" value="P:DNA recombination"/>
    <property type="evidence" value="ECO:0007669"/>
    <property type="project" value="UniProtKB-KW"/>
</dbReference>
<keyword evidence="8" id="KW-0233">DNA recombination</keyword>
<evidence type="ECO:0000256" key="9">
    <source>
        <dbReference type="ARBA" id="ARBA00023204"/>
    </source>
</evidence>
<dbReference type="SMART" id="SM00559">
    <property type="entry name" value="Ku78"/>
    <property type="match status" value="1"/>
</dbReference>
<keyword evidence="7" id="KW-0238">DNA-binding</keyword>
<dbReference type="InterPro" id="IPR036465">
    <property type="entry name" value="vWFA_dom_sf"/>
</dbReference>
<dbReference type="InterPro" id="IPR016194">
    <property type="entry name" value="SPOC-like_C_dom_sf"/>
</dbReference>
<evidence type="ECO:0000256" key="2">
    <source>
        <dbReference type="ARBA" id="ARBA00022741"/>
    </source>
</evidence>
<dbReference type="Gene3D" id="3.40.50.410">
    <property type="entry name" value="von Willebrand factor, type A domain"/>
    <property type="match status" value="1"/>
</dbReference>
<comment type="subcellular location">
    <subcellularLocation>
        <location evidence="1">Nucleus</location>
    </subcellularLocation>
</comment>
<dbReference type="GO" id="GO:0000723">
    <property type="term" value="P:telomere maintenance"/>
    <property type="evidence" value="ECO:0007669"/>
    <property type="project" value="TreeGrafter"/>
</dbReference>
<evidence type="ECO:0000259" key="12">
    <source>
        <dbReference type="SMART" id="SM00559"/>
    </source>
</evidence>
<evidence type="ECO:0000313" key="13">
    <source>
        <dbReference type="EMBL" id="OEU15360.1"/>
    </source>
</evidence>
<reference evidence="13 14" key="1">
    <citation type="submission" date="2016-09" db="EMBL/GenBank/DDBJ databases">
        <title>Extensive genetic diversity and differential bi-allelic expression allows diatom success in the polar Southern Ocean.</title>
        <authorList>
            <consortium name="DOE Joint Genome Institute"/>
            <person name="Mock T."/>
            <person name="Otillar R.P."/>
            <person name="Strauss J."/>
            <person name="Dupont C."/>
            <person name="Frickenhaus S."/>
            <person name="Maumus F."/>
            <person name="Mcmullan M."/>
            <person name="Sanges R."/>
            <person name="Schmutz J."/>
            <person name="Toseland A."/>
            <person name="Valas R."/>
            <person name="Veluchamy A."/>
            <person name="Ward B.J."/>
            <person name="Allen A."/>
            <person name="Barry K."/>
            <person name="Falciatore A."/>
            <person name="Ferrante M."/>
            <person name="Fortunato A.E."/>
            <person name="Gloeckner G."/>
            <person name="Gruber A."/>
            <person name="Hipkin R."/>
            <person name="Janech M."/>
            <person name="Kroth P."/>
            <person name="Leese F."/>
            <person name="Lindquist E."/>
            <person name="Lyon B.R."/>
            <person name="Martin J."/>
            <person name="Mayer C."/>
            <person name="Parker M."/>
            <person name="Quesneville H."/>
            <person name="Raymond J."/>
            <person name="Uhlig C."/>
            <person name="Valentin K.U."/>
            <person name="Worden A.Z."/>
            <person name="Armbrust E.V."/>
            <person name="Bowler C."/>
            <person name="Green B."/>
            <person name="Moulton V."/>
            <person name="Van Oosterhout C."/>
            <person name="Grigoriev I."/>
        </authorList>
    </citation>
    <scope>NUCLEOTIDE SEQUENCE [LARGE SCALE GENOMIC DNA]</scope>
    <source>
        <strain evidence="13 14">CCMP1102</strain>
    </source>
</reference>
<organism evidence="13 14">
    <name type="scientific">Fragilariopsis cylindrus CCMP1102</name>
    <dbReference type="NCBI Taxonomy" id="635003"/>
    <lineage>
        <taxon>Eukaryota</taxon>
        <taxon>Sar</taxon>
        <taxon>Stramenopiles</taxon>
        <taxon>Ochrophyta</taxon>
        <taxon>Bacillariophyta</taxon>
        <taxon>Bacillariophyceae</taxon>
        <taxon>Bacillariophycidae</taxon>
        <taxon>Bacillariales</taxon>
        <taxon>Bacillariaceae</taxon>
        <taxon>Fragilariopsis</taxon>
    </lineage>
</organism>
<accession>A0A1E7FAZ6</accession>
<keyword evidence="3" id="KW-0227">DNA damage</keyword>
<keyword evidence="2" id="KW-0547">Nucleotide-binding</keyword>
<dbReference type="GO" id="GO:0005524">
    <property type="term" value="F:ATP binding"/>
    <property type="evidence" value="ECO:0007669"/>
    <property type="project" value="UniProtKB-KW"/>
</dbReference>
<dbReference type="EMBL" id="KV784359">
    <property type="protein sequence ID" value="OEU15360.1"/>
    <property type="molecule type" value="Genomic_DNA"/>
</dbReference>
<keyword evidence="4" id="KW-0378">Hydrolase</keyword>
<evidence type="ECO:0000313" key="14">
    <source>
        <dbReference type="Proteomes" id="UP000095751"/>
    </source>
</evidence>
<feature type="compositionally biased region" description="Basic and acidic residues" evidence="11">
    <location>
        <begin position="86"/>
        <end position="95"/>
    </location>
</feature>
<dbReference type="GO" id="GO:0042162">
    <property type="term" value="F:telomeric DNA binding"/>
    <property type="evidence" value="ECO:0007669"/>
    <property type="project" value="TreeGrafter"/>
</dbReference>
<keyword evidence="6" id="KW-0067">ATP-binding</keyword>
<evidence type="ECO:0000256" key="8">
    <source>
        <dbReference type="ARBA" id="ARBA00023172"/>
    </source>
</evidence>
<keyword evidence="10" id="KW-0539">Nucleus</keyword>
<dbReference type="InParanoid" id="A0A1E7FAZ6"/>
<feature type="compositionally biased region" description="Acidic residues" evidence="11">
    <location>
        <begin position="96"/>
        <end position="108"/>
    </location>
</feature>
<dbReference type="KEGG" id="fcy:FRACYDRAFT_240046"/>
<keyword evidence="5" id="KW-0347">Helicase</keyword>
<dbReference type="SUPFAM" id="SSF100939">
    <property type="entry name" value="SPOC domain-like"/>
    <property type="match status" value="1"/>
</dbReference>
<evidence type="ECO:0000256" key="5">
    <source>
        <dbReference type="ARBA" id="ARBA00022806"/>
    </source>
</evidence>
<dbReference type="Pfam" id="PF02735">
    <property type="entry name" value="Ku"/>
    <property type="match status" value="1"/>
</dbReference>
<evidence type="ECO:0000256" key="3">
    <source>
        <dbReference type="ARBA" id="ARBA00022763"/>
    </source>
</evidence>
<dbReference type="InterPro" id="IPR006164">
    <property type="entry name" value="DNA_bd_Ku70/Ku80"/>
</dbReference>
<dbReference type="GO" id="GO:0043564">
    <property type="term" value="C:Ku70:Ku80 complex"/>
    <property type="evidence" value="ECO:0007669"/>
    <property type="project" value="TreeGrafter"/>
</dbReference>
<dbReference type="GO" id="GO:0016787">
    <property type="term" value="F:hydrolase activity"/>
    <property type="evidence" value="ECO:0007669"/>
    <property type="project" value="UniProtKB-KW"/>
</dbReference>
<feature type="region of interest" description="Disordered" evidence="11">
    <location>
        <begin position="200"/>
        <end position="222"/>
    </location>
</feature>
<dbReference type="PANTHER" id="PTHR12604:SF4">
    <property type="entry name" value="X-RAY REPAIR CROSS-COMPLEMENTING PROTEIN 5"/>
    <property type="match status" value="1"/>
</dbReference>
<dbReference type="GO" id="GO:0004386">
    <property type="term" value="F:helicase activity"/>
    <property type="evidence" value="ECO:0007669"/>
    <property type="project" value="UniProtKB-KW"/>
</dbReference>
<feature type="region of interest" description="Disordered" evidence="11">
    <location>
        <begin position="25"/>
        <end position="46"/>
    </location>
</feature>